<evidence type="ECO:0000256" key="4">
    <source>
        <dbReference type="ARBA" id="ARBA00023004"/>
    </source>
</evidence>
<dbReference type="RefSeq" id="XP_503945.2">
    <property type="nucleotide sequence ID" value="XM_503945.3"/>
</dbReference>
<dbReference type="InterPro" id="IPR002403">
    <property type="entry name" value="Cyt_P450_E_grp-IV"/>
</dbReference>
<dbReference type="PROSITE" id="PS00086">
    <property type="entry name" value="CYTOCHROME_P450"/>
    <property type="match status" value="1"/>
</dbReference>
<keyword evidence="6" id="KW-0560">Oxidoreductase</keyword>
<dbReference type="VEuPathDB" id="FungiDB:YALI1_E17508g"/>
<reference evidence="8 9" key="1">
    <citation type="journal article" date="2016" name="PLoS ONE">
        <title>Sequence Assembly of Yarrowia lipolytica Strain W29/CLIB89 Shows Transposable Element Diversity.</title>
        <authorList>
            <person name="Magnan C."/>
            <person name="Yu J."/>
            <person name="Chang I."/>
            <person name="Jahn E."/>
            <person name="Kanomata Y."/>
            <person name="Wu J."/>
            <person name="Zeller M."/>
            <person name="Oakes M."/>
            <person name="Baldi P."/>
            <person name="Sandmeyer S."/>
        </authorList>
    </citation>
    <scope>NUCLEOTIDE SEQUENCE [LARGE SCALE GENOMIC DNA]</scope>
    <source>
        <strain evidence="9">CLIB89(W29)</strain>
    </source>
</reference>
<dbReference type="SUPFAM" id="SSF48264">
    <property type="entry name" value="Cytochrome P450"/>
    <property type="match status" value="1"/>
</dbReference>
<dbReference type="Gene3D" id="1.10.630.10">
    <property type="entry name" value="Cytochrome P450"/>
    <property type="match status" value="1"/>
</dbReference>
<organism evidence="8 9">
    <name type="scientific">Yarrowia lipolytica</name>
    <name type="common">Candida lipolytica</name>
    <dbReference type="NCBI Taxonomy" id="4952"/>
    <lineage>
        <taxon>Eukaryota</taxon>
        <taxon>Fungi</taxon>
        <taxon>Dikarya</taxon>
        <taxon>Ascomycota</taxon>
        <taxon>Saccharomycotina</taxon>
        <taxon>Dipodascomycetes</taxon>
        <taxon>Dipodascales</taxon>
        <taxon>Dipodascales incertae sedis</taxon>
        <taxon>Yarrowia</taxon>
    </lineage>
</organism>
<keyword evidence="7" id="KW-0812">Transmembrane</keyword>
<name>A0A1D8NIH6_YARLL</name>
<dbReference type="AlphaFoldDB" id="A0A1D8NIH6"/>
<dbReference type="GO" id="GO:0004497">
    <property type="term" value="F:monooxygenase activity"/>
    <property type="evidence" value="ECO:0007669"/>
    <property type="project" value="UniProtKB-KW"/>
</dbReference>
<dbReference type="KEGG" id="yli:2911521"/>
<dbReference type="GeneID" id="2911521"/>
<proteinExistence type="inferred from homology"/>
<keyword evidence="7" id="KW-1133">Transmembrane helix</keyword>
<evidence type="ECO:0000256" key="2">
    <source>
        <dbReference type="ARBA" id="ARBA00010617"/>
    </source>
</evidence>
<dbReference type="InterPro" id="IPR036396">
    <property type="entry name" value="Cyt_P450_sf"/>
</dbReference>
<evidence type="ECO:0000256" key="6">
    <source>
        <dbReference type="RuleBase" id="RU000461"/>
    </source>
</evidence>
<dbReference type="PANTHER" id="PTHR24305">
    <property type="entry name" value="CYTOCHROME P450"/>
    <property type="match status" value="1"/>
</dbReference>
<accession>A0A1D8NIH6</accession>
<keyword evidence="3 5" id="KW-0479">Metal-binding</keyword>
<evidence type="ECO:0000256" key="3">
    <source>
        <dbReference type="ARBA" id="ARBA00022723"/>
    </source>
</evidence>
<sequence>MTLTDLVRAEPSGALLVSLATAYLVYLVVVAQLNPLKKCPGPWYTLYSKMPILVIFWRDSRNRYVQALHEKYGPIVRLGPDEVSICDPKDVSKVYLGNFDKSRFYAQFGNYGAPNLFCILTKEPHIKLRKLMTGFYRKETINGTGIIQEKVDEMETVVAANNKQDVHTLFRYLAFDVVTRLTISDSEMLAGRNQKLVFYHEMQTSMTFWTTLQPKWWDLAAALSERQTVLGEKTSISEASQRCNDWTFQQTGDPDTLLDMLKSKGVSHKIAMSEVQDHIAAGHETTAVTLAFLFHRLAHDKSVQDKLYAELEPINVTLESVDSLPYLNGLINETLRLHAAIPGAEPRVCPAGVIFQNVALPKGTIISAQPYTLHRDKAWGDPEEFRIERWSEDPPLAYFMPFGAGIRMCIGMNVAMGELKLATAQLVKKYEIKKSSPQQQFPTMKDSYTTLPEGDNTLLFEQRAT</sequence>
<dbReference type="PANTHER" id="PTHR24305:SF166">
    <property type="entry name" value="CYTOCHROME P450 12A4, MITOCHONDRIAL-RELATED"/>
    <property type="match status" value="1"/>
</dbReference>
<dbReference type="GO" id="GO:0016705">
    <property type="term" value="F:oxidoreductase activity, acting on paired donors, with incorporation or reduction of molecular oxygen"/>
    <property type="evidence" value="ECO:0007669"/>
    <property type="project" value="InterPro"/>
</dbReference>
<dbReference type="GO" id="GO:0005506">
    <property type="term" value="F:iron ion binding"/>
    <property type="evidence" value="ECO:0007669"/>
    <property type="project" value="InterPro"/>
</dbReference>
<dbReference type="eggNOG" id="KOG0158">
    <property type="taxonomic scope" value="Eukaryota"/>
</dbReference>
<dbReference type="GO" id="GO:0020037">
    <property type="term" value="F:heme binding"/>
    <property type="evidence" value="ECO:0007669"/>
    <property type="project" value="InterPro"/>
</dbReference>
<evidence type="ECO:0008006" key="10">
    <source>
        <dbReference type="Google" id="ProtNLM"/>
    </source>
</evidence>
<dbReference type="Pfam" id="PF00067">
    <property type="entry name" value="p450"/>
    <property type="match status" value="1"/>
</dbReference>
<keyword evidence="5 6" id="KW-0349">Heme</keyword>
<dbReference type="PRINTS" id="PR00465">
    <property type="entry name" value="EP450IV"/>
</dbReference>
<dbReference type="VEuPathDB" id="FungiDB:YALI0_E14509g"/>
<keyword evidence="7" id="KW-0472">Membrane</keyword>
<evidence type="ECO:0000313" key="9">
    <source>
        <dbReference type="Proteomes" id="UP000182444"/>
    </source>
</evidence>
<dbReference type="InterPro" id="IPR050121">
    <property type="entry name" value="Cytochrome_P450_monoxygenase"/>
</dbReference>
<feature type="binding site" description="axial binding residue" evidence="5">
    <location>
        <position position="409"/>
    </location>
    <ligand>
        <name>heme</name>
        <dbReference type="ChEBI" id="CHEBI:30413"/>
    </ligand>
    <ligandPart>
        <name>Fe</name>
        <dbReference type="ChEBI" id="CHEBI:18248"/>
    </ligandPart>
</feature>
<comment type="similarity">
    <text evidence="2 6">Belongs to the cytochrome P450 family.</text>
</comment>
<feature type="transmembrane region" description="Helical" evidence="7">
    <location>
        <begin position="12"/>
        <end position="33"/>
    </location>
</feature>
<evidence type="ECO:0000313" key="8">
    <source>
        <dbReference type="EMBL" id="AOW05415.1"/>
    </source>
</evidence>
<dbReference type="Proteomes" id="UP000182444">
    <property type="component" value="Chromosome 1E"/>
</dbReference>
<dbReference type="InterPro" id="IPR017972">
    <property type="entry name" value="Cyt_P450_CS"/>
</dbReference>
<keyword evidence="4 5" id="KW-0408">Iron</keyword>
<gene>
    <name evidence="8" type="ORF">YALI1_E17508g</name>
</gene>
<evidence type="ECO:0000256" key="1">
    <source>
        <dbReference type="ARBA" id="ARBA00001971"/>
    </source>
</evidence>
<dbReference type="InterPro" id="IPR001128">
    <property type="entry name" value="Cyt_P450"/>
</dbReference>
<dbReference type="EMBL" id="CP017557">
    <property type="protein sequence ID" value="AOW05415.1"/>
    <property type="molecule type" value="Genomic_DNA"/>
</dbReference>
<comment type="cofactor">
    <cofactor evidence="1 5">
        <name>heme</name>
        <dbReference type="ChEBI" id="CHEBI:30413"/>
    </cofactor>
</comment>
<keyword evidence="6" id="KW-0503">Monooxygenase</keyword>
<evidence type="ECO:0000256" key="7">
    <source>
        <dbReference type="SAM" id="Phobius"/>
    </source>
</evidence>
<evidence type="ECO:0000256" key="5">
    <source>
        <dbReference type="PIRSR" id="PIRSR602403-1"/>
    </source>
</evidence>
<dbReference type="PRINTS" id="PR00385">
    <property type="entry name" value="P450"/>
</dbReference>
<protein>
    <recommendedName>
        <fullName evidence="10">Cytochrome P450</fullName>
    </recommendedName>
</protein>